<evidence type="ECO:0000259" key="2">
    <source>
        <dbReference type="Pfam" id="PF00144"/>
    </source>
</evidence>
<dbReference type="GO" id="GO:0016787">
    <property type="term" value="F:hydrolase activity"/>
    <property type="evidence" value="ECO:0007669"/>
    <property type="project" value="UniProtKB-KW"/>
</dbReference>
<sequence length="392" mass="42022">MRPVRLTPLLALAVLFQLTSVSFAEAQEDLESRLEPVREEFGLPAMVAAVAVDGEIVAAGATGLRALGHDAPAEVEDRIHIGSDTKAMTALLAGMAVEEDLLSWNSTIGDVLGDKVPDMNETLAEVRLEQLLSHSSGIPSDTQEMIEIYFNANAFEHNLTDLRLMALDAWKDHEPVIPDDSPFQYANFGYLIAGTMIETAMGQPWEALIQQRIFQPLELETAGLGATATPGLIDALVGHSQENTGEPEARPWGAAADIPPIMGPAGTAHMSILDFARWGAWISGGAHRGPKLVAPETLAYIMDPKVPAKIPNPPPGTPEEGGYALGWGIEQFDWADRPLHTHNGSNSMNLAKILVDPEVDIAIVVATNIGGRQANLAAGYIMKELYLAYGGN</sequence>
<protein>
    <submittedName>
        <fullName evidence="3">Serine hydrolase domain-containing protein</fullName>
        <ecNumber evidence="3">3.-.-.-</ecNumber>
    </submittedName>
</protein>
<reference evidence="4" key="1">
    <citation type="journal article" date="2019" name="Int. J. Syst. Evol. Microbiol.">
        <title>The Global Catalogue of Microorganisms (GCM) 10K type strain sequencing project: providing services to taxonomists for standard genome sequencing and annotation.</title>
        <authorList>
            <consortium name="The Broad Institute Genomics Platform"/>
            <consortium name="The Broad Institute Genome Sequencing Center for Infectious Disease"/>
            <person name="Wu L."/>
            <person name="Ma J."/>
        </authorList>
    </citation>
    <scope>NUCLEOTIDE SEQUENCE [LARGE SCALE GENOMIC DNA]</scope>
    <source>
        <strain evidence="4">CECT 8472</strain>
    </source>
</reference>
<evidence type="ECO:0000256" key="1">
    <source>
        <dbReference type="SAM" id="SignalP"/>
    </source>
</evidence>
<dbReference type="InterPro" id="IPR001466">
    <property type="entry name" value="Beta-lactam-related"/>
</dbReference>
<gene>
    <name evidence="3" type="ORF">ACFOW6_17315</name>
</gene>
<keyword evidence="4" id="KW-1185">Reference proteome</keyword>
<dbReference type="PANTHER" id="PTHR46825:SF9">
    <property type="entry name" value="BETA-LACTAMASE-RELATED DOMAIN-CONTAINING PROTEIN"/>
    <property type="match status" value="1"/>
</dbReference>
<dbReference type="PANTHER" id="PTHR46825">
    <property type="entry name" value="D-ALANYL-D-ALANINE-CARBOXYPEPTIDASE/ENDOPEPTIDASE AMPH"/>
    <property type="match status" value="1"/>
</dbReference>
<proteinExistence type="predicted"/>
<accession>A0ABV8URU8</accession>
<dbReference type="EC" id="3.-.-.-" evidence="3"/>
<dbReference type="InterPro" id="IPR050491">
    <property type="entry name" value="AmpC-like"/>
</dbReference>
<dbReference type="Proteomes" id="UP001595799">
    <property type="component" value="Unassembled WGS sequence"/>
</dbReference>
<keyword evidence="1" id="KW-0732">Signal</keyword>
<dbReference type="InterPro" id="IPR012338">
    <property type="entry name" value="Beta-lactam/transpept-like"/>
</dbReference>
<feature type="chain" id="PRO_5046241752" evidence="1">
    <location>
        <begin position="27"/>
        <end position="392"/>
    </location>
</feature>
<organism evidence="3 4">
    <name type="scientific">Fodinicurvata halophila</name>
    <dbReference type="NCBI Taxonomy" id="1419723"/>
    <lineage>
        <taxon>Bacteria</taxon>
        <taxon>Pseudomonadati</taxon>
        <taxon>Pseudomonadota</taxon>
        <taxon>Alphaproteobacteria</taxon>
        <taxon>Rhodospirillales</taxon>
        <taxon>Rhodovibrionaceae</taxon>
        <taxon>Fodinicurvata</taxon>
    </lineage>
</organism>
<feature type="domain" description="Beta-lactamase-related" evidence="2">
    <location>
        <begin position="34"/>
        <end position="373"/>
    </location>
</feature>
<evidence type="ECO:0000313" key="3">
    <source>
        <dbReference type="EMBL" id="MFC4353311.1"/>
    </source>
</evidence>
<name>A0ABV8URU8_9PROT</name>
<feature type="signal peptide" evidence="1">
    <location>
        <begin position="1"/>
        <end position="26"/>
    </location>
</feature>
<keyword evidence="3" id="KW-0378">Hydrolase</keyword>
<dbReference type="Gene3D" id="3.40.710.10">
    <property type="entry name" value="DD-peptidase/beta-lactamase superfamily"/>
    <property type="match status" value="1"/>
</dbReference>
<dbReference type="EMBL" id="JBHSCW010000011">
    <property type="protein sequence ID" value="MFC4353311.1"/>
    <property type="molecule type" value="Genomic_DNA"/>
</dbReference>
<dbReference type="Pfam" id="PF00144">
    <property type="entry name" value="Beta-lactamase"/>
    <property type="match status" value="1"/>
</dbReference>
<dbReference type="SUPFAM" id="SSF56601">
    <property type="entry name" value="beta-lactamase/transpeptidase-like"/>
    <property type="match status" value="1"/>
</dbReference>
<evidence type="ECO:0000313" key="4">
    <source>
        <dbReference type="Proteomes" id="UP001595799"/>
    </source>
</evidence>
<comment type="caution">
    <text evidence="3">The sequence shown here is derived from an EMBL/GenBank/DDBJ whole genome shotgun (WGS) entry which is preliminary data.</text>
</comment>
<dbReference type="RefSeq" id="WP_382423685.1">
    <property type="nucleotide sequence ID" value="NZ_JBHSCW010000011.1"/>
</dbReference>